<feature type="binding site" evidence="1 3">
    <location>
        <position position="175"/>
    </location>
    <ligand>
        <name>ATP</name>
        <dbReference type="ChEBI" id="CHEBI:30616"/>
    </ligand>
</feature>
<keyword evidence="1 4" id="KW-0460">Magnesium</keyword>
<evidence type="ECO:0000256" key="2">
    <source>
        <dbReference type="PIRSR" id="PIRSR612648-1"/>
    </source>
</evidence>
<dbReference type="RefSeq" id="YP_004301170.1">
    <property type="nucleotide sequence ID" value="NC_015251.1"/>
</dbReference>
<dbReference type="InterPro" id="IPR012648">
    <property type="entry name" value="Rnl1"/>
</dbReference>
<feature type="binding site" evidence="1 4">
    <location>
        <position position="292"/>
    </location>
    <ligand>
        <name>Mg(2+)</name>
        <dbReference type="ChEBI" id="CHEBI:18420"/>
        <note>catalytic</note>
    </ligand>
</feature>
<evidence type="ECO:0000256" key="5">
    <source>
        <dbReference type="PIRSR" id="PIRSR612648-4"/>
    </source>
</evidence>
<keyword evidence="1 3" id="KW-0067">ATP-binding</keyword>
<comment type="catalytic activity">
    <reaction evidence="1">
        <text>ATP + (ribonucleotide)n-3'-hydroxyl + 5'-phospho-(ribonucleotide)m = (ribonucleotide)n+m + AMP + diphosphate.</text>
        <dbReference type="EC" id="6.5.1.3"/>
    </reaction>
</comment>
<dbReference type="HAMAP" id="MF_04149">
    <property type="entry name" value="RNALIG_T4"/>
    <property type="match status" value="1"/>
</dbReference>
<keyword evidence="1 4" id="KW-0479">Metal-binding</keyword>
<evidence type="ECO:0000313" key="8">
    <source>
        <dbReference type="EMBL" id="ADQ53341.1"/>
    </source>
</evidence>
<keyword evidence="1" id="KW-0945">Host-virus interaction</keyword>
<feature type="binding site" evidence="1 3">
    <location>
        <position position="54"/>
    </location>
    <ligand>
        <name>ATP</name>
        <dbReference type="ChEBI" id="CHEBI:30616"/>
    </ligand>
</feature>
<dbReference type="EC" id="6.5.1.3" evidence="1"/>
<dbReference type="InterPro" id="IPR049042">
    <property type="entry name" value="T4_Rnl1_C"/>
</dbReference>
<comment type="similarity">
    <text evidence="1">Belongs to the Tequatrovirus RNA ligase 1 family.</text>
</comment>
<organism evidence="8 9">
    <name type="scientific">Aeromonas phage 65</name>
    <dbReference type="NCBI Taxonomy" id="2919549"/>
    <lineage>
        <taxon>Viruses</taxon>
        <taxon>Duplodnaviria</taxon>
        <taxon>Heunggongvirae</taxon>
        <taxon>Uroviricota</taxon>
        <taxon>Caudoviricetes</taxon>
        <taxon>Pantevenvirales</taxon>
        <taxon>Straboviridae</taxon>
        <taxon>Emmerichvirinae</taxon>
        <taxon>Ishigurovirus</taxon>
        <taxon>Ishigurovirus osborne</taxon>
    </lineage>
</organism>
<evidence type="ECO:0000256" key="4">
    <source>
        <dbReference type="PIRSR" id="PIRSR612648-3"/>
    </source>
</evidence>
<dbReference type="NCBIfam" id="TIGR02308">
    <property type="entry name" value="RNA_lig_T4_1"/>
    <property type="match status" value="1"/>
</dbReference>
<accession>E5DSG7</accession>
<feature type="active site" description="N6-AMP-lysine intermediate" evidence="1 2">
    <location>
        <position position="111"/>
    </location>
</feature>
<feature type="site" description="Essential for RNA ligase activity" evidence="1 5">
    <location>
        <position position="175"/>
    </location>
</feature>
<comment type="cofactor">
    <cofactor evidence="1">
        <name>Mg(2+)</name>
        <dbReference type="ChEBI" id="CHEBI:18420"/>
    </cofactor>
    <text evidence="1">Binds 2 magnesium ions that perform the catalytic activity via a two-metal mechanism. One of the catalytic Mg(2+), which is coordinated by 5 water molecules, engages the lysine nucleophile and the ATP alpha phosphate while the Mg(2+) orients the PPi leaving group.</text>
</comment>
<sequence length="391" mass="45499">MKNLYNNLVNLCNNGEGNFFFKDQYTSFGNHMRVFSYHIAGLTSWMQPDALECRGIMFEMENGEPVRIASRPMEKFFNLAERTAWNLTDCEYSSLNKPVLEYDQIDRYEDKADGSLMSSYSFKDPESDRVNYMLKSKTSLHSDQANDANRWLYNHEDLLNFIQDCEDAGYTVNLEWCSPKNQIVIAYEEESLKILNVRNRESGEYYPNSDLVRIPVFRKYSVDQFMFSEDTDVETRVKSMYEETGIEGYVLVFKDGSRVKVKTHAYCLLHKTKDSITNNKDLVCAVANGTSDDLRQLFIDDTLSLTKIREFEDHVVSEISNTLAKLKAEYKKVEGRERKDFAIAMQDAFKEDRQYFGIAMKMFQSGSVTVDQIVEVVCKYPELYVPVKWRS</sequence>
<keyword evidence="9" id="KW-1185">Reference proteome</keyword>
<dbReference type="EMBL" id="GU459069">
    <property type="protein sequence ID" value="ADQ53341.1"/>
    <property type="molecule type" value="Genomic_DNA"/>
</dbReference>
<name>E5DSG7_9CAUD</name>
<reference evidence="8 9" key="1">
    <citation type="journal article" date="2010" name="Virol. J.">
        <title>Genomes of the T4-related bacteriophages as windows on microbial genome evolution.</title>
        <authorList>
            <person name="Petrov V.M."/>
            <person name="Ratnayaka S."/>
            <person name="Nolan J.M."/>
            <person name="Miller E.S."/>
            <person name="Karam J.D."/>
        </authorList>
    </citation>
    <scope>NUCLEOTIDE SEQUENCE [LARGE SCALE GENOMIC DNA]</scope>
</reference>
<dbReference type="Pfam" id="PF20819">
    <property type="entry name" value="T4_Rnl1_C"/>
    <property type="match status" value="1"/>
</dbReference>
<dbReference type="Proteomes" id="UP000008727">
    <property type="component" value="Segment"/>
</dbReference>
<evidence type="ECO:0000259" key="7">
    <source>
        <dbReference type="Pfam" id="PF20819"/>
    </source>
</evidence>
<proteinExistence type="inferred from homology"/>
<dbReference type="GO" id="GO:0005524">
    <property type="term" value="F:ATP binding"/>
    <property type="evidence" value="ECO:0007669"/>
    <property type="project" value="UniProtKB-UniRule"/>
</dbReference>
<evidence type="ECO:0000256" key="1">
    <source>
        <dbReference type="HAMAP-Rule" id="MF_04149"/>
    </source>
</evidence>
<dbReference type="InterPro" id="IPR019039">
    <property type="entry name" value="T4-Rnl1-like_N"/>
</dbReference>
<keyword evidence="1 3" id="KW-0547">Nucleotide-binding</keyword>
<dbReference type="GeneID" id="10323610"/>
<keyword evidence="1" id="KW-0692">RNA repair</keyword>
<feature type="domain" description="T4 RNA ligase 1 C-terminal" evidence="7">
    <location>
        <begin position="273"/>
        <end position="389"/>
    </location>
</feature>
<gene>
    <name evidence="8" type="primary">rnlA</name>
    <name evidence="8" type="ORF">65p333</name>
</gene>
<keyword evidence="1" id="KW-1259">Evasion of bacteria-mediated translation shutoff by virus</keyword>
<feature type="binding site" evidence="1 3">
    <location>
        <position position="262"/>
    </location>
    <ligand>
        <name>ATP</name>
        <dbReference type="ChEBI" id="CHEBI:30616"/>
    </ligand>
</feature>
<feature type="binding site" evidence="1 3">
    <location>
        <position position="75"/>
    </location>
    <ligand>
        <name>ATP</name>
        <dbReference type="ChEBI" id="CHEBI:30616"/>
    </ligand>
</feature>
<feature type="site" description="Essential for RNA ligase activity" evidence="1 5">
    <location>
        <position position="266"/>
    </location>
</feature>
<feature type="binding site" evidence="1 3">
    <location>
        <position position="37"/>
    </location>
    <ligand>
        <name>ATP</name>
        <dbReference type="ChEBI" id="CHEBI:30616"/>
    </ligand>
</feature>
<dbReference type="SMR" id="E5DSG7"/>
<dbReference type="GO" id="GO:0046872">
    <property type="term" value="F:metal ion binding"/>
    <property type="evidence" value="ECO:0007669"/>
    <property type="project" value="UniProtKB-UniRule"/>
</dbReference>
<dbReference type="Pfam" id="PF09511">
    <property type="entry name" value="RNA_lig_T4_1"/>
    <property type="match status" value="1"/>
</dbReference>
<dbReference type="GO" id="GO:0003972">
    <property type="term" value="F:RNA ligase (ATP) activity"/>
    <property type="evidence" value="ECO:0007669"/>
    <property type="project" value="UniProtKB-UniRule"/>
</dbReference>
<keyword evidence="1 8" id="KW-0436">Ligase</keyword>
<dbReference type="Gene3D" id="1.10.3550.20">
    <property type="match status" value="1"/>
</dbReference>
<evidence type="ECO:0000259" key="6">
    <source>
        <dbReference type="Pfam" id="PF09511"/>
    </source>
</evidence>
<evidence type="ECO:0000256" key="3">
    <source>
        <dbReference type="PIRSR" id="PIRSR612648-2"/>
    </source>
</evidence>
<feature type="domain" description="T4 RNA ligase 1-like N-terminal" evidence="6">
    <location>
        <begin position="52"/>
        <end position="266"/>
    </location>
</feature>
<comment type="function">
    <text evidence="1">Involved in countering a host defense mechanism which, following viral infection, activates the host anticodon nuclease and shuts off viral translation. Repairs 5'-PO4 and 3'-OH groups in the cleaved host tRNA.</text>
</comment>
<protein>
    <recommendedName>
        <fullName evidence="1">RNA ligase 1</fullName>
        <ecNumber evidence="1">6.5.1.3</ecNumber>
    </recommendedName>
    <alternativeName>
        <fullName evidence="1">Rnl1</fullName>
    </alternativeName>
</protein>
<dbReference type="KEGG" id="vg:10323610"/>
<feature type="binding site" evidence="1 3">
    <location>
        <position position="260"/>
    </location>
    <ligand>
        <name>ATP</name>
        <dbReference type="ChEBI" id="CHEBI:30616"/>
    </ligand>
</feature>
<dbReference type="GO" id="GO:0042245">
    <property type="term" value="P:RNA repair"/>
    <property type="evidence" value="ECO:0007669"/>
    <property type="project" value="UniProtKB-UniRule"/>
</dbReference>
<evidence type="ECO:0000313" key="9">
    <source>
        <dbReference type="Proteomes" id="UP000008727"/>
    </source>
</evidence>